<evidence type="ECO:0000313" key="1">
    <source>
        <dbReference type="EMBL" id="KAJ4453253.1"/>
    </source>
</evidence>
<protein>
    <submittedName>
        <fullName evidence="1">Uncharacterized protein</fullName>
    </submittedName>
</protein>
<reference evidence="1" key="1">
    <citation type="journal article" date="2022" name="bioRxiv">
        <title>Genomics of Preaxostyla Flagellates Illuminates Evolutionary Transitions and the Path Towards Mitochondrial Loss.</title>
        <authorList>
            <person name="Novak L.V.F."/>
            <person name="Treitli S.C."/>
            <person name="Pyrih J."/>
            <person name="Halakuc P."/>
            <person name="Pipaliya S.V."/>
            <person name="Vacek V."/>
            <person name="Brzon O."/>
            <person name="Soukal P."/>
            <person name="Eme L."/>
            <person name="Dacks J.B."/>
            <person name="Karnkowska A."/>
            <person name="Elias M."/>
            <person name="Hampl V."/>
        </authorList>
    </citation>
    <scope>NUCLEOTIDE SEQUENCE</scope>
    <source>
        <strain evidence="1">RCP-MX</strain>
    </source>
</reference>
<comment type="caution">
    <text evidence="1">The sequence shown here is derived from an EMBL/GenBank/DDBJ whole genome shotgun (WGS) entry which is preliminary data.</text>
</comment>
<organism evidence="1 2">
    <name type="scientific">Paratrimastix pyriformis</name>
    <dbReference type="NCBI Taxonomy" id="342808"/>
    <lineage>
        <taxon>Eukaryota</taxon>
        <taxon>Metamonada</taxon>
        <taxon>Preaxostyla</taxon>
        <taxon>Paratrimastigidae</taxon>
        <taxon>Paratrimastix</taxon>
    </lineage>
</organism>
<accession>A0ABQ8U232</accession>
<sequence length="101" mass="11383">MLAALRPLQTITALAHLSEAQHESHASFTLVRNTTLIAAQAIKEAVRAILDLRRSEFRPFLNLEAAIEDPAPLLVLSSFPSFLRRPLHCWPIRHVLKIPED</sequence>
<keyword evidence="2" id="KW-1185">Reference proteome</keyword>
<name>A0ABQ8U232_9EUKA</name>
<gene>
    <name evidence="1" type="ORF">PAPYR_12322</name>
</gene>
<dbReference type="Proteomes" id="UP001141327">
    <property type="component" value="Unassembled WGS sequence"/>
</dbReference>
<proteinExistence type="predicted"/>
<evidence type="ECO:0000313" key="2">
    <source>
        <dbReference type="Proteomes" id="UP001141327"/>
    </source>
</evidence>
<dbReference type="EMBL" id="JAPMOS010000291">
    <property type="protein sequence ID" value="KAJ4453253.1"/>
    <property type="molecule type" value="Genomic_DNA"/>
</dbReference>